<dbReference type="PANTHER" id="PTHR21137">
    <property type="entry name" value="ODORANT RECEPTOR"/>
    <property type="match status" value="1"/>
</dbReference>
<evidence type="ECO:0000256" key="5">
    <source>
        <dbReference type="ARBA" id="ARBA00022725"/>
    </source>
</evidence>
<keyword evidence="5" id="KW-0552">Olfaction</keyword>
<keyword evidence="8" id="KW-0675">Receptor</keyword>
<dbReference type="InterPro" id="IPR004117">
    <property type="entry name" value="7tm6_olfct_rcpt"/>
</dbReference>
<dbReference type="InParanoid" id="A0A482WFH0"/>
<evidence type="ECO:0000313" key="11">
    <source>
        <dbReference type="EMBL" id="RZF32032.1"/>
    </source>
</evidence>
<dbReference type="STRING" id="195883.A0A482WFH0"/>
<evidence type="ECO:0000256" key="4">
    <source>
        <dbReference type="ARBA" id="ARBA00022692"/>
    </source>
</evidence>
<dbReference type="GO" id="GO:0005549">
    <property type="term" value="F:odorant binding"/>
    <property type="evidence" value="ECO:0007669"/>
    <property type="project" value="InterPro"/>
</dbReference>
<organism evidence="11 12">
    <name type="scientific">Laodelphax striatellus</name>
    <name type="common">Small brown planthopper</name>
    <name type="synonym">Delphax striatella</name>
    <dbReference type="NCBI Taxonomy" id="195883"/>
    <lineage>
        <taxon>Eukaryota</taxon>
        <taxon>Metazoa</taxon>
        <taxon>Ecdysozoa</taxon>
        <taxon>Arthropoda</taxon>
        <taxon>Hexapoda</taxon>
        <taxon>Insecta</taxon>
        <taxon>Pterygota</taxon>
        <taxon>Neoptera</taxon>
        <taxon>Paraneoptera</taxon>
        <taxon>Hemiptera</taxon>
        <taxon>Auchenorrhyncha</taxon>
        <taxon>Fulgoroidea</taxon>
        <taxon>Delphacidae</taxon>
        <taxon>Criomorphinae</taxon>
        <taxon>Laodelphax</taxon>
    </lineage>
</organism>
<keyword evidence="2" id="KW-1003">Cell membrane</keyword>
<keyword evidence="4 10" id="KW-0812">Transmembrane</keyword>
<evidence type="ECO:0000256" key="8">
    <source>
        <dbReference type="ARBA" id="ARBA00023170"/>
    </source>
</evidence>
<dbReference type="Proteomes" id="UP000291343">
    <property type="component" value="Unassembled WGS sequence"/>
</dbReference>
<comment type="subcellular location">
    <subcellularLocation>
        <location evidence="1">Cell membrane</location>
        <topology evidence="1">Multi-pass membrane protein</topology>
    </subcellularLocation>
</comment>
<evidence type="ECO:0000256" key="1">
    <source>
        <dbReference type="ARBA" id="ARBA00004651"/>
    </source>
</evidence>
<evidence type="ECO:0008006" key="13">
    <source>
        <dbReference type="Google" id="ProtNLM"/>
    </source>
</evidence>
<name>A0A482WFH0_LAOST</name>
<evidence type="ECO:0000313" key="12">
    <source>
        <dbReference type="Proteomes" id="UP000291343"/>
    </source>
</evidence>
<keyword evidence="3" id="KW-0716">Sensory transduction</keyword>
<dbReference type="EMBL" id="QKKF02037612">
    <property type="protein sequence ID" value="RZF32032.1"/>
    <property type="molecule type" value="Genomic_DNA"/>
</dbReference>
<evidence type="ECO:0000256" key="2">
    <source>
        <dbReference type="ARBA" id="ARBA00022475"/>
    </source>
</evidence>
<feature type="transmembrane region" description="Helical" evidence="10">
    <location>
        <begin position="36"/>
        <end position="53"/>
    </location>
</feature>
<evidence type="ECO:0000256" key="10">
    <source>
        <dbReference type="SAM" id="Phobius"/>
    </source>
</evidence>
<keyword evidence="9" id="KW-0807">Transducer</keyword>
<accession>A0A482WFH0</accession>
<dbReference type="GO" id="GO:0007165">
    <property type="term" value="P:signal transduction"/>
    <property type="evidence" value="ECO:0007669"/>
    <property type="project" value="UniProtKB-KW"/>
</dbReference>
<protein>
    <recommendedName>
        <fullName evidence="13">Odorant receptor</fullName>
    </recommendedName>
</protein>
<dbReference type="Pfam" id="PF02949">
    <property type="entry name" value="7tm_6"/>
    <property type="match status" value="1"/>
</dbReference>
<sequence length="323" mass="37734">MSDKKATRKSVHLILNSLTLVGFNHLRGTSSRRGKLLFLSVILIEINLILTMIKNWTNFEQRILAIEDLNVNTIAMFMSGELMFFNQNVSEYLKMIGETDSEERGSYAVVFLLECVMYSYYAFLAFCEYAVSFVIFEDILFEMKIFCVTVERFEENREQEKSRPNSEELRRLLRNLAVHHQMIMRKVSIGQKIFRNQVLYICQGFCIQLCIGAYIIENEQMILMKFKHVLVLAAVTMVLALFCNGAQNLLDKNNEMSSALYNFQWHDKQNWFQKDFQILMMQVCIEPTIKFFGLLKMDQSSISSVFKGAYSYLNIIHSLAEFK</sequence>
<feature type="transmembrane region" description="Helical" evidence="10">
    <location>
        <begin position="228"/>
        <end position="246"/>
    </location>
</feature>
<evidence type="ECO:0000256" key="7">
    <source>
        <dbReference type="ARBA" id="ARBA00023136"/>
    </source>
</evidence>
<dbReference type="GO" id="GO:0005886">
    <property type="term" value="C:plasma membrane"/>
    <property type="evidence" value="ECO:0007669"/>
    <property type="project" value="UniProtKB-SubCell"/>
</dbReference>
<proteinExistence type="predicted"/>
<reference evidence="11 12" key="1">
    <citation type="journal article" date="2017" name="Gigascience">
        <title>Genome sequence of the small brown planthopper, Laodelphax striatellus.</title>
        <authorList>
            <person name="Zhu J."/>
            <person name="Jiang F."/>
            <person name="Wang X."/>
            <person name="Yang P."/>
            <person name="Bao Y."/>
            <person name="Zhao W."/>
            <person name="Wang W."/>
            <person name="Lu H."/>
            <person name="Wang Q."/>
            <person name="Cui N."/>
            <person name="Li J."/>
            <person name="Chen X."/>
            <person name="Luo L."/>
            <person name="Yu J."/>
            <person name="Kang L."/>
            <person name="Cui F."/>
        </authorList>
    </citation>
    <scope>NUCLEOTIDE SEQUENCE [LARGE SCALE GENOMIC DNA]</scope>
    <source>
        <strain evidence="11">Lst14</strain>
    </source>
</reference>
<feature type="transmembrane region" description="Helical" evidence="10">
    <location>
        <begin position="118"/>
        <end position="136"/>
    </location>
</feature>
<evidence type="ECO:0000256" key="6">
    <source>
        <dbReference type="ARBA" id="ARBA00022989"/>
    </source>
</evidence>
<evidence type="ECO:0000256" key="9">
    <source>
        <dbReference type="ARBA" id="ARBA00023224"/>
    </source>
</evidence>
<dbReference type="PANTHER" id="PTHR21137:SF35">
    <property type="entry name" value="ODORANT RECEPTOR 19A-RELATED"/>
    <property type="match status" value="1"/>
</dbReference>
<keyword evidence="6 10" id="KW-1133">Transmembrane helix</keyword>
<evidence type="ECO:0000256" key="3">
    <source>
        <dbReference type="ARBA" id="ARBA00022606"/>
    </source>
</evidence>
<dbReference type="GO" id="GO:0004984">
    <property type="term" value="F:olfactory receptor activity"/>
    <property type="evidence" value="ECO:0007669"/>
    <property type="project" value="InterPro"/>
</dbReference>
<dbReference type="AlphaFoldDB" id="A0A482WFH0"/>
<keyword evidence="7 10" id="KW-0472">Membrane</keyword>
<keyword evidence="12" id="KW-1185">Reference proteome</keyword>
<feature type="transmembrane region" description="Helical" evidence="10">
    <location>
        <begin position="198"/>
        <end position="216"/>
    </location>
</feature>
<comment type="caution">
    <text evidence="11">The sequence shown here is derived from an EMBL/GenBank/DDBJ whole genome shotgun (WGS) entry which is preliminary data.</text>
</comment>
<gene>
    <name evidence="11" type="ORF">LSTR_LSTR007110</name>
</gene>
<dbReference type="OrthoDB" id="7254511at2759"/>